<evidence type="ECO:0000256" key="1">
    <source>
        <dbReference type="SAM" id="MobiDB-lite"/>
    </source>
</evidence>
<accession>A0AAV7IDT8</accession>
<sequence length="315" mass="34928">MQDIPSMQTQSGNFEYIGQYEFLGDLGQPGLLGDLGQPRHSGLLRPVGPSLRHLRQTGNLGYYEHLEHHEYLGQPGLPGNRGQPRQLGLLRPVEPALRRLGQAGHPGQPRFLGYLGQPRQPGLFGPLGQLRHPGQSGHLGQTENLGQTGHLDGQTGHLDGQTGHLDGQTGHHGPLGHHRPRPVEMPSLAKLNTLFFDALRISSSSSDVNQIPNQSCTVCILIREIRKIYERALNVKIEYLNKSKNINVTVNKIMMLMQEEAANDSFLMVTIKLSPCDHDEADRVWINNCASMLSFIDLKAEFIQQSCINSNKQIT</sequence>
<evidence type="ECO:0000313" key="2">
    <source>
        <dbReference type="EMBL" id="KAH0558193.1"/>
    </source>
</evidence>
<feature type="region of interest" description="Disordered" evidence="1">
    <location>
        <begin position="133"/>
        <end position="182"/>
    </location>
</feature>
<feature type="compositionally biased region" description="Polar residues" evidence="1">
    <location>
        <begin position="138"/>
        <end position="147"/>
    </location>
</feature>
<proteinExistence type="predicted"/>
<keyword evidence="3" id="KW-1185">Reference proteome</keyword>
<dbReference type="Proteomes" id="UP000826195">
    <property type="component" value="Unassembled WGS sequence"/>
</dbReference>
<dbReference type="EMBL" id="JAHXZJ010000747">
    <property type="protein sequence ID" value="KAH0558193.1"/>
    <property type="molecule type" value="Genomic_DNA"/>
</dbReference>
<reference evidence="2 3" key="1">
    <citation type="journal article" date="2021" name="J. Hered.">
        <title>A chromosome-level genome assembly of the parasitoid wasp, Cotesia glomerata (Hymenoptera: Braconidae).</title>
        <authorList>
            <person name="Pinto B.J."/>
            <person name="Weis J.J."/>
            <person name="Gamble T."/>
            <person name="Ode P.J."/>
            <person name="Paul R."/>
            <person name="Zaspel J.M."/>
        </authorList>
    </citation>
    <scope>NUCLEOTIDE SEQUENCE [LARGE SCALE GENOMIC DNA]</scope>
    <source>
        <strain evidence="2">CgM1</strain>
    </source>
</reference>
<name>A0AAV7IDT8_COTGL</name>
<protein>
    <submittedName>
        <fullName evidence="2">Uncharacterized protein</fullName>
    </submittedName>
</protein>
<evidence type="ECO:0000313" key="3">
    <source>
        <dbReference type="Proteomes" id="UP000826195"/>
    </source>
</evidence>
<gene>
    <name evidence="2" type="ORF">KQX54_014819</name>
</gene>
<comment type="caution">
    <text evidence="2">The sequence shown here is derived from an EMBL/GenBank/DDBJ whole genome shotgun (WGS) entry which is preliminary data.</text>
</comment>
<organism evidence="2 3">
    <name type="scientific">Cotesia glomerata</name>
    <name type="common">Lepidopteran parasitic wasp</name>
    <name type="synonym">Apanteles glomeratus</name>
    <dbReference type="NCBI Taxonomy" id="32391"/>
    <lineage>
        <taxon>Eukaryota</taxon>
        <taxon>Metazoa</taxon>
        <taxon>Ecdysozoa</taxon>
        <taxon>Arthropoda</taxon>
        <taxon>Hexapoda</taxon>
        <taxon>Insecta</taxon>
        <taxon>Pterygota</taxon>
        <taxon>Neoptera</taxon>
        <taxon>Endopterygota</taxon>
        <taxon>Hymenoptera</taxon>
        <taxon>Apocrita</taxon>
        <taxon>Ichneumonoidea</taxon>
        <taxon>Braconidae</taxon>
        <taxon>Microgastrinae</taxon>
        <taxon>Cotesia</taxon>
    </lineage>
</organism>
<dbReference type="AlphaFoldDB" id="A0AAV7IDT8"/>